<evidence type="ECO:0000313" key="1">
    <source>
        <dbReference type="EMBL" id="MEW9265865.1"/>
    </source>
</evidence>
<proteinExistence type="predicted"/>
<evidence type="ECO:0000313" key="2">
    <source>
        <dbReference type="Proteomes" id="UP001555826"/>
    </source>
</evidence>
<protein>
    <recommendedName>
        <fullName evidence="3">MmcQ/YjbR family DNA-binding protein</fullName>
    </recommendedName>
</protein>
<dbReference type="RefSeq" id="WP_367638996.1">
    <property type="nucleotide sequence ID" value="NZ_JBFNQN010000009.1"/>
</dbReference>
<organism evidence="1 2">
    <name type="scientific">Kineococcus endophyticus</name>
    <dbReference type="NCBI Taxonomy" id="1181883"/>
    <lineage>
        <taxon>Bacteria</taxon>
        <taxon>Bacillati</taxon>
        <taxon>Actinomycetota</taxon>
        <taxon>Actinomycetes</taxon>
        <taxon>Kineosporiales</taxon>
        <taxon>Kineosporiaceae</taxon>
        <taxon>Kineococcus</taxon>
    </lineage>
</organism>
<reference evidence="1 2" key="1">
    <citation type="submission" date="2024-07" db="EMBL/GenBank/DDBJ databases">
        <authorList>
            <person name="Thanompreechachai J."/>
            <person name="Duangmal K."/>
        </authorList>
    </citation>
    <scope>NUCLEOTIDE SEQUENCE [LARGE SCALE GENOMIC DNA]</scope>
    <source>
        <strain evidence="1 2">KCTC 19886</strain>
    </source>
</reference>
<evidence type="ECO:0008006" key="3">
    <source>
        <dbReference type="Google" id="ProtNLM"/>
    </source>
</evidence>
<dbReference type="Proteomes" id="UP001555826">
    <property type="component" value="Unassembled WGS sequence"/>
</dbReference>
<sequence>MATYDDVARVAVGLAEVTETDRRGTRVWNVAGKAFAWERPFTGADRKRFAAAGIEPTAGPVLALACADLQEKGAVLSQGTPGLFDMEHFHGYAAYLVALDDVADTDLEVAVQDAWAAKAPDRLLR</sequence>
<comment type="caution">
    <text evidence="1">The sequence shown here is derived from an EMBL/GenBank/DDBJ whole genome shotgun (WGS) entry which is preliminary data.</text>
</comment>
<gene>
    <name evidence="1" type="ORF">AB1207_13995</name>
</gene>
<keyword evidence="2" id="KW-1185">Reference proteome</keyword>
<name>A0ABV3P8B7_9ACTN</name>
<accession>A0ABV3P8B7</accession>
<dbReference type="EMBL" id="JBFNQN010000009">
    <property type="protein sequence ID" value="MEW9265865.1"/>
    <property type="molecule type" value="Genomic_DNA"/>
</dbReference>